<protein>
    <recommendedName>
        <fullName evidence="1">TPM domain-containing protein</fullName>
    </recommendedName>
</protein>
<dbReference type="EMBL" id="DSUJ01000002">
    <property type="protein sequence ID" value="HFI90087.1"/>
    <property type="molecule type" value="Genomic_DNA"/>
</dbReference>
<accession>A0A7V2ZHL7</accession>
<dbReference type="Pfam" id="PF04536">
    <property type="entry name" value="TPM_phosphatase"/>
    <property type="match status" value="1"/>
</dbReference>
<organism evidence="2">
    <name type="scientific">Ignavibacterium album</name>
    <dbReference type="NCBI Taxonomy" id="591197"/>
    <lineage>
        <taxon>Bacteria</taxon>
        <taxon>Pseudomonadati</taxon>
        <taxon>Ignavibacteriota</taxon>
        <taxon>Ignavibacteria</taxon>
        <taxon>Ignavibacteriales</taxon>
        <taxon>Ignavibacteriaceae</taxon>
        <taxon>Ignavibacterium</taxon>
    </lineage>
</organism>
<evidence type="ECO:0000259" key="1">
    <source>
        <dbReference type="Pfam" id="PF04536"/>
    </source>
</evidence>
<evidence type="ECO:0000313" key="2">
    <source>
        <dbReference type="EMBL" id="HFI90087.1"/>
    </source>
</evidence>
<dbReference type="PANTHER" id="PTHR30373:SF8">
    <property type="entry name" value="BLL7265 PROTEIN"/>
    <property type="match status" value="1"/>
</dbReference>
<dbReference type="Gene3D" id="3.10.310.50">
    <property type="match status" value="1"/>
</dbReference>
<gene>
    <name evidence="2" type="ORF">ENS31_01000</name>
</gene>
<reference evidence="2" key="1">
    <citation type="journal article" date="2020" name="mSystems">
        <title>Genome- and Community-Level Interaction Insights into Carbon Utilization and Element Cycling Functions of Hydrothermarchaeota in Hydrothermal Sediment.</title>
        <authorList>
            <person name="Zhou Z."/>
            <person name="Liu Y."/>
            <person name="Xu W."/>
            <person name="Pan J."/>
            <person name="Luo Z.H."/>
            <person name="Li M."/>
        </authorList>
    </citation>
    <scope>NUCLEOTIDE SEQUENCE [LARGE SCALE GENOMIC DNA]</scope>
    <source>
        <strain evidence="2">SpSt-479</strain>
    </source>
</reference>
<proteinExistence type="predicted"/>
<dbReference type="AlphaFoldDB" id="A0A7V2ZHL7"/>
<name>A0A7V2ZHL7_9BACT</name>
<dbReference type="RefSeq" id="WP_304143986.1">
    <property type="nucleotide sequence ID" value="NZ_JAOAIE010000035.1"/>
</dbReference>
<comment type="caution">
    <text evidence="2">The sequence shown here is derived from an EMBL/GenBank/DDBJ whole genome shotgun (WGS) entry which is preliminary data.</text>
</comment>
<dbReference type="InterPro" id="IPR007621">
    <property type="entry name" value="TPM_dom"/>
</dbReference>
<dbReference type="PANTHER" id="PTHR30373">
    <property type="entry name" value="UPF0603 PROTEIN YGCG"/>
    <property type="match status" value="1"/>
</dbReference>
<feature type="domain" description="TPM" evidence="1">
    <location>
        <begin position="8"/>
        <end position="128"/>
    </location>
</feature>
<sequence>MSKRIIYNYLNDDELLRISNTIKEVEKKTAAEILVTIKEKRTFLEKRKSIRQLAEIEFQKSGITKTKDRTGVLIFILLSDKQFYILADTKISEKIAQKIFDEIAEKMSNAFRSGKFSEGIIECINSLSEILTAFFPVLPDDVNEIPNKVRFS</sequence>